<evidence type="ECO:0000256" key="3">
    <source>
        <dbReference type="ARBA" id="ARBA00022801"/>
    </source>
</evidence>
<dbReference type="CDD" id="cd07022">
    <property type="entry name" value="S49_Sppa_36K_type"/>
    <property type="match status" value="1"/>
</dbReference>
<dbReference type="EMBL" id="JALDYZ010000016">
    <property type="protein sequence ID" value="MDI7924588.1"/>
    <property type="molecule type" value="Genomic_DNA"/>
</dbReference>
<protein>
    <submittedName>
        <fullName evidence="6">S49 family peptidase</fullName>
    </submittedName>
</protein>
<keyword evidence="4" id="KW-0720">Serine protease</keyword>
<dbReference type="Gene3D" id="3.90.226.10">
    <property type="entry name" value="2-enoyl-CoA Hydratase, Chain A, domain 1"/>
    <property type="match status" value="1"/>
</dbReference>
<evidence type="ECO:0000256" key="2">
    <source>
        <dbReference type="ARBA" id="ARBA00022670"/>
    </source>
</evidence>
<name>A0AAE3QK59_9HYPH</name>
<dbReference type="Gene3D" id="6.20.330.10">
    <property type="match status" value="1"/>
</dbReference>
<gene>
    <name evidence="6" type="ORF">MRS75_21220</name>
</gene>
<dbReference type="GO" id="GO:0006508">
    <property type="term" value="P:proteolysis"/>
    <property type="evidence" value="ECO:0007669"/>
    <property type="project" value="UniProtKB-KW"/>
</dbReference>
<reference evidence="6" key="1">
    <citation type="submission" date="2022-03" db="EMBL/GenBank/DDBJ databases">
        <title>Fererhizobium litorale gen. nov., sp. nov., isolated from sandy sediments of the Sea of Japan seashore.</title>
        <authorList>
            <person name="Romanenko L."/>
            <person name="Kurilenko V."/>
            <person name="Otstavnykh N."/>
            <person name="Svetashev V."/>
            <person name="Tekutyeva L."/>
            <person name="Isaeva M."/>
            <person name="Mikhailov V."/>
        </authorList>
    </citation>
    <scope>NUCLEOTIDE SEQUENCE</scope>
    <source>
        <strain evidence="6">KMM 9576</strain>
    </source>
</reference>
<dbReference type="InterPro" id="IPR029045">
    <property type="entry name" value="ClpP/crotonase-like_dom_sf"/>
</dbReference>
<proteinExistence type="inferred from homology"/>
<evidence type="ECO:0000313" key="6">
    <source>
        <dbReference type="EMBL" id="MDI7924588.1"/>
    </source>
</evidence>
<dbReference type="PANTHER" id="PTHR33209:SF1">
    <property type="entry name" value="PEPTIDASE S49 DOMAIN-CONTAINING PROTEIN"/>
    <property type="match status" value="1"/>
</dbReference>
<comment type="caution">
    <text evidence="6">The sequence shown here is derived from an EMBL/GenBank/DDBJ whole genome shotgun (WGS) entry which is preliminary data.</text>
</comment>
<dbReference type="InterPro" id="IPR002142">
    <property type="entry name" value="Peptidase_S49"/>
</dbReference>
<evidence type="ECO:0000313" key="7">
    <source>
        <dbReference type="Proteomes" id="UP001161580"/>
    </source>
</evidence>
<comment type="similarity">
    <text evidence="1">Belongs to the peptidase S49 family.</text>
</comment>
<evidence type="ECO:0000259" key="5">
    <source>
        <dbReference type="Pfam" id="PF01343"/>
    </source>
</evidence>
<keyword evidence="2" id="KW-0645">Protease</keyword>
<feature type="domain" description="Peptidase S49" evidence="5">
    <location>
        <begin position="156"/>
        <end position="301"/>
    </location>
</feature>
<dbReference type="SUPFAM" id="SSF52096">
    <property type="entry name" value="ClpP/crotonase"/>
    <property type="match status" value="1"/>
</dbReference>
<dbReference type="Proteomes" id="UP001161580">
    <property type="component" value="Unassembled WGS sequence"/>
</dbReference>
<dbReference type="PANTHER" id="PTHR33209">
    <property type="entry name" value="PROTEASE 4"/>
    <property type="match status" value="1"/>
</dbReference>
<dbReference type="AlphaFoldDB" id="A0AAE3QK59"/>
<accession>A0AAE3QK59</accession>
<keyword evidence="7" id="KW-1185">Reference proteome</keyword>
<dbReference type="GO" id="GO:0008236">
    <property type="term" value="F:serine-type peptidase activity"/>
    <property type="evidence" value="ECO:0007669"/>
    <property type="project" value="UniProtKB-KW"/>
</dbReference>
<dbReference type="Pfam" id="PF01343">
    <property type="entry name" value="Peptidase_S49"/>
    <property type="match status" value="1"/>
</dbReference>
<keyword evidence="3" id="KW-0378">Hydrolase</keyword>
<evidence type="ECO:0000256" key="1">
    <source>
        <dbReference type="ARBA" id="ARBA00008683"/>
    </source>
</evidence>
<organism evidence="6 7">
    <name type="scientific">Ferirhizobium litorale</name>
    <dbReference type="NCBI Taxonomy" id="2927786"/>
    <lineage>
        <taxon>Bacteria</taxon>
        <taxon>Pseudomonadati</taxon>
        <taxon>Pseudomonadota</taxon>
        <taxon>Alphaproteobacteria</taxon>
        <taxon>Hyphomicrobiales</taxon>
        <taxon>Rhizobiaceae</taxon>
        <taxon>Ferirhizobium</taxon>
    </lineage>
</organism>
<dbReference type="InterPro" id="IPR033855">
    <property type="entry name" value="Protein_C"/>
</dbReference>
<dbReference type="RefSeq" id="WP_311794656.1">
    <property type="nucleotide sequence ID" value="NZ_JALDYZ010000016.1"/>
</dbReference>
<evidence type="ECO:0000256" key="4">
    <source>
        <dbReference type="ARBA" id="ARBA00022825"/>
    </source>
</evidence>
<sequence>MSFAYGHIAQRLFDTPLMYDERKAEAFLHGLGGRIAGNDVVIANPVGAIDHVAFETGRPSAGKLGDRTGRLYQAAGVLPFYVIDNVAIIPIEGSLVHKGGWVGSYSGQTSYQGLQTQIAAVRQAGRAGRIKGVAFEVDSFGGEVNGGFETAAAIAELSKEMPTISILTDYAYSAGYLLASQARQIIMPEFGGAGSIGVIILHADYSRALDGAGIKVTIVRAGKKKAEGNPYEPLSEELFARWEQQAETMRGKFAEVVAKGRRGKITKARALATEADAFEAEDALKLGLADAIGDPTAAFDAFVKAVNRS</sequence>